<dbReference type="AlphaFoldDB" id="A0A939JEA8"/>
<evidence type="ECO:0000313" key="1">
    <source>
        <dbReference type="EMBL" id="MBO0359187.1"/>
    </source>
</evidence>
<dbReference type="EMBL" id="JAFLQZ010000009">
    <property type="protein sequence ID" value="MBO0359187.1"/>
    <property type="molecule type" value="Genomic_DNA"/>
</dbReference>
<accession>A0A939JEA8</accession>
<evidence type="ECO:0000313" key="2">
    <source>
        <dbReference type="Proteomes" id="UP000664144"/>
    </source>
</evidence>
<proteinExistence type="predicted"/>
<dbReference type="Proteomes" id="UP000664144">
    <property type="component" value="Unassembled WGS sequence"/>
</dbReference>
<gene>
    <name evidence="1" type="ORF">J0X19_14595</name>
</gene>
<keyword evidence="2" id="KW-1185">Reference proteome</keyword>
<organism evidence="1 2">
    <name type="scientific">Hymenobacter telluris</name>
    <dbReference type="NCBI Taxonomy" id="2816474"/>
    <lineage>
        <taxon>Bacteria</taxon>
        <taxon>Pseudomonadati</taxon>
        <taxon>Bacteroidota</taxon>
        <taxon>Cytophagia</taxon>
        <taxon>Cytophagales</taxon>
        <taxon>Hymenobacteraceae</taxon>
        <taxon>Hymenobacter</taxon>
    </lineage>
</organism>
<reference evidence="1" key="1">
    <citation type="submission" date="2021-03" db="EMBL/GenBank/DDBJ databases">
        <authorList>
            <person name="Kim M.K."/>
        </authorList>
    </citation>
    <scope>NUCLEOTIDE SEQUENCE</scope>
    <source>
        <strain evidence="1">BT186</strain>
    </source>
</reference>
<name>A0A939JEA8_9BACT</name>
<dbReference type="RefSeq" id="WP_206985108.1">
    <property type="nucleotide sequence ID" value="NZ_JAFLQZ010000009.1"/>
</dbReference>
<protein>
    <submittedName>
        <fullName evidence="1">Uncharacterized protein</fullName>
    </submittedName>
</protein>
<comment type="caution">
    <text evidence="1">The sequence shown here is derived from an EMBL/GenBank/DDBJ whole genome shotgun (WGS) entry which is preliminary data.</text>
</comment>
<sequence>MPVLFERDAADVYNLLDPLRRRLGVSAYRQFGPHWRGQLYYVNARYQQLSLHTIYTQHSLTGSLLWTW</sequence>